<gene>
    <name evidence="1" type="ORF">BJ138DRAFT_265032</name>
</gene>
<evidence type="ECO:0000313" key="1">
    <source>
        <dbReference type="EMBL" id="KAH7914869.1"/>
    </source>
</evidence>
<protein>
    <submittedName>
        <fullName evidence="1">Uncharacterized protein</fullName>
    </submittedName>
</protein>
<dbReference type="EMBL" id="MU267607">
    <property type="protein sequence ID" value="KAH7914869.1"/>
    <property type="molecule type" value="Genomic_DNA"/>
</dbReference>
<sequence length="200" mass="21952">MIVMDGCSSTGRLLVSPDSCPVPSLISQDQGILVRCMFRQGKCESWRNWMTKIYIRRVCATATTITTEDPSSYDRRAGSDFLISISSPCAFPECVTGYTSNEDCPSIDSGGPYLHSPRGPLLSTVNWMADMPRVGGDQGGLDFCCTLHSITIQGTESAMLCSFNSEVCGSFNRVLYLCFRAVYYLLQACSSRASHNRFVA</sequence>
<evidence type="ECO:0000313" key="2">
    <source>
        <dbReference type="Proteomes" id="UP000790377"/>
    </source>
</evidence>
<name>A0ACB8APM1_9AGAM</name>
<proteinExistence type="predicted"/>
<reference evidence="1" key="1">
    <citation type="journal article" date="2021" name="New Phytol.">
        <title>Evolutionary innovations through gain and loss of genes in the ectomycorrhizal Boletales.</title>
        <authorList>
            <person name="Wu G."/>
            <person name="Miyauchi S."/>
            <person name="Morin E."/>
            <person name="Kuo A."/>
            <person name="Drula E."/>
            <person name="Varga T."/>
            <person name="Kohler A."/>
            <person name="Feng B."/>
            <person name="Cao Y."/>
            <person name="Lipzen A."/>
            <person name="Daum C."/>
            <person name="Hundley H."/>
            <person name="Pangilinan J."/>
            <person name="Johnson J."/>
            <person name="Barry K."/>
            <person name="LaButti K."/>
            <person name="Ng V."/>
            <person name="Ahrendt S."/>
            <person name="Min B."/>
            <person name="Choi I.G."/>
            <person name="Park H."/>
            <person name="Plett J.M."/>
            <person name="Magnuson J."/>
            <person name="Spatafora J.W."/>
            <person name="Nagy L.G."/>
            <person name="Henrissat B."/>
            <person name="Grigoriev I.V."/>
            <person name="Yang Z.L."/>
            <person name="Xu J."/>
            <person name="Martin F.M."/>
        </authorList>
    </citation>
    <scope>NUCLEOTIDE SEQUENCE</scope>
    <source>
        <strain evidence="1">ATCC 28755</strain>
    </source>
</reference>
<keyword evidence="2" id="KW-1185">Reference proteome</keyword>
<organism evidence="1 2">
    <name type="scientific">Hygrophoropsis aurantiaca</name>
    <dbReference type="NCBI Taxonomy" id="72124"/>
    <lineage>
        <taxon>Eukaryota</taxon>
        <taxon>Fungi</taxon>
        <taxon>Dikarya</taxon>
        <taxon>Basidiomycota</taxon>
        <taxon>Agaricomycotina</taxon>
        <taxon>Agaricomycetes</taxon>
        <taxon>Agaricomycetidae</taxon>
        <taxon>Boletales</taxon>
        <taxon>Coniophorineae</taxon>
        <taxon>Hygrophoropsidaceae</taxon>
        <taxon>Hygrophoropsis</taxon>
    </lineage>
</organism>
<dbReference type="Proteomes" id="UP000790377">
    <property type="component" value="Unassembled WGS sequence"/>
</dbReference>
<comment type="caution">
    <text evidence="1">The sequence shown here is derived from an EMBL/GenBank/DDBJ whole genome shotgun (WGS) entry which is preliminary data.</text>
</comment>
<accession>A0ACB8APM1</accession>